<dbReference type="KEGG" id="cthu:HUR95_15735"/>
<keyword evidence="2" id="KW-1185">Reference proteome</keyword>
<dbReference type="Proteomes" id="UP000825179">
    <property type="component" value="Chromosome"/>
</dbReference>
<gene>
    <name evidence="1" type="ORF">HUR95_15735</name>
</gene>
<reference evidence="1 2" key="1">
    <citation type="journal article" date="2020" name="Extremophiles">
        <title>Genomic analysis of Caldalkalibacillus thermarum TA2.A1 reveals aerobic alkaliphilic metabolism and evolutionary hallmarks linking alkaliphilic bacteria and plant life.</title>
        <authorList>
            <person name="de Jong S.I."/>
            <person name="van den Broek M.A."/>
            <person name="Merkel A.Y."/>
            <person name="de la Torre Cortes P."/>
            <person name="Kalamorz F."/>
            <person name="Cook G.M."/>
            <person name="van Loosdrecht M.C.M."/>
            <person name="McMillan D.G.G."/>
        </authorList>
    </citation>
    <scope>NUCLEOTIDE SEQUENCE [LARGE SCALE GENOMIC DNA]</scope>
    <source>
        <strain evidence="1 2">TA2.A1</strain>
    </source>
</reference>
<evidence type="ECO:0000313" key="2">
    <source>
        <dbReference type="Proteomes" id="UP000825179"/>
    </source>
</evidence>
<evidence type="ECO:0000313" key="1">
    <source>
        <dbReference type="EMBL" id="QZT33657.1"/>
    </source>
</evidence>
<dbReference type="RefSeq" id="WP_222822731.1">
    <property type="nucleotide sequence ID" value="NZ_CP082237.1"/>
</dbReference>
<name>A0A8X8I470_CALTT</name>
<organism evidence="1 2">
    <name type="scientific">Caldalkalibacillus thermarum (strain TA2.A1)</name>
    <dbReference type="NCBI Taxonomy" id="986075"/>
    <lineage>
        <taxon>Bacteria</taxon>
        <taxon>Bacillati</taxon>
        <taxon>Bacillota</taxon>
        <taxon>Bacilli</taxon>
        <taxon>Bacillales</taxon>
        <taxon>Bacillaceae</taxon>
        <taxon>Caldalkalibacillus</taxon>
    </lineage>
</organism>
<accession>A0A8X8I470</accession>
<dbReference type="AlphaFoldDB" id="A0A8X8I470"/>
<proteinExistence type="predicted"/>
<sequence>MHNTEWDKLSKQQLEKYAEYYAKTAFASYGLELYKPEVTSQIDFVVKDKKGQYHEIIVRSHKGKSYVYITKEKLNLEQSNLYVAMLIFEPGILPDMFLIPVTVWKHPNHFFVLRTYTRPEYGINLSKKNYPAFGSYRIENAITQFLN</sequence>
<protein>
    <submittedName>
        <fullName evidence="1">DUF4365 domain-containing protein</fullName>
    </submittedName>
</protein>
<dbReference type="EMBL" id="CP082237">
    <property type="protein sequence ID" value="QZT33657.1"/>
    <property type="molecule type" value="Genomic_DNA"/>
</dbReference>